<dbReference type="Gene3D" id="3.10.450.50">
    <property type="match status" value="1"/>
</dbReference>
<protein>
    <recommendedName>
        <fullName evidence="3">Zinc chelation protein SecC</fullName>
    </recommendedName>
</protein>
<dbReference type="AlphaFoldDB" id="A0A972K5A3"/>
<sequence length="410" mass="46949">MARKDGKMDVQLRKKNEKTLLSPLATAKDMRREMEIKEEEKRWPQMEVPITLGDCLAGLTKNDLSEIRTSLGVYGASTLKKQELITVLEQQIPIMLPHLLNKIDDTRYRIIKQLASRGGHAFLPLESNQLDYFKHRGIIFSGMQNGKKTLAIPQEVLQCFNSMDTGSYRETVRRNTEWVKLSQGLLFYYGHLSLDELNSMVSYHVGMNVMMSDYLPVIEEAAWFYEEIQIETDGFSNSRVWDGEEVKKEHLTRPDLPFYPFTKAQLIAAGEPDFVDRTRAYQALVSFIMKNYPVDRVHADRLVEECVYAIQIGEAPSNLLQFLQSQLKIDSLELIKGFMDHIVMLNNTTRQWVIKGHSPNELSSSRNKPNIPQSTPFKAEVIDMATRNKVGRNDPCTCGSGKKFKKCCAK</sequence>
<dbReference type="InterPro" id="IPR004027">
    <property type="entry name" value="SEC_C_motif"/>
</dbReference>
<dbReference type="Proteomes" id="UP000641588">
    <property type="component" value="Unassembled WGS sequence"/>
</dbReference>
<comment type="caution">
    <text evidence="1">The sequence shown here is derived from an EMBL/GenBank/DDBJ whole genome shotgun (WGS) entry which is preliminary data.</text>
</comment>
<dbReference type="PANTHER" id="PTHR33747">
    <property type="entry name" value="UPF0225 PROTEIN SCO1677"/>
    <property type="match status" value="1"/>
</dbReference>
<dbReference type="Pfam" id="PF02810">
    <property type="entry name" value="SEC-C"/>
    <property type="match status" value="1"/>
</dbReference>
<reference evidence="1" key="1">
    <citation type="submission" date="2019-10" db="EMBL/GenBank/DDBJ databases">
        <title>Description of Paenibacillus glebae sp. nov.</title>
        <authorList>
            <person name="Carlier A."/>
            <person name="Qi S."/>
        </authorList>
    </citation>
    <scope>NUCLEOTIDE SEQUENCE</scope>
    <source>
        <strain evidence="1">LMG 31456</strain>
    </source>
</reference>
<proteinExistence type="predicted"/>
<evidence type="ECO:0000313" key="2">
    <source>
        <dbReference type="Proteomes" id="UP000641588"/>
    </source>
</evidence>
<organism evidence="1 2">
    <name type="scientific">Paenibacillus foliorum</name>
    <dbReference type="NCBI Taxonomy" id="2654974"/>
    <lineage>
        <taxon>Bacteria</taxon>
        <taxon>Bacillati</taxon>
        <taxon>Bacillota</taxon>
        <taxon>Bacilli</taxon>
        <taxon>Bacillales</taxon>
        <taxon>Paenibacillaceae</taxon>
        <taxon>Paenibacillus</taxon>
    </lineage>
</organism>
<dbReference type="PANTHER" id="PTHR33747:SF1">
    <property type="entry name" value="ADENYLATE CYCLASE-ASSOCIATED CAP C-TERMINAL DOMAIN-CONTAINING PROTEIN"/>
    <property type="match status" value="1"/>
</dbReference>
<evidence type="ECO:0008006" key="3">
    <source>
        <dbReference type="Google" id="ProtNLM"/>
    </source>
</evidence>
<dbReference type="EMBL" id="WHOD01000121">
    <property type="protein sequence ID" value="NOU97793.1"/>
    <property type="molecule type" value="Genomic_DNA"/>
</dbReference>
<evidence type="ECO:0000313" key="1">
    <source>
        <dbReference type="EMBL" id="NOU97793.1"/>
    </source>
</evidence>
<keyword evidence="2" id="KW-1185">Reference proteome</keyword>
<gene>
    <name evidence="1" type="ORF">GC093_31860</name>
</gene>
<dbReference type="SUPFAM" id="SSF103642">
    <property type="entry name" value="Sec-C motif"/>
    <property type="match status" value="1"/>
</dbReference>
<name>A0A972K5A3_9BACL</name>
<accession>A0A972K5A3</accession>